<proteinExistence type="inferred from homology"/>
<dbReference type="SUPFAM" id="SSF52540">
    <property type="entry name" value="P-loop containing nucleoside triphosphate hydrolases"/>
    <property type="match status" value="1"/>
</dbReference>
<dbReference type="InterPro" id="IPR046937">
    <property type="entry name" value="CAB1-4_N_A-dom"/>
</dbReference>
<keyword evidence="8" id="KW-1185">Reference proteome</keyword>
<feature type="region of interest" description="Disordered" evidence="5">
    <location>
        <begin position="533"/>
        <end position="714"/>
    </location>
</feature>
<evidence type="ECO:0000256" key="5">
    <source>
        <dbReference type="SAM" id="MobiDB-lite"/>
    </source>
</evidence>
<dbReference type="OrthoDB" id="5962384at2759"/>
<protein>
    <recommendedName>
        <fullName evidence="6">SH3 domain-containing protein</fullName>
    </recommendedName>
</protein>
<evidence type="ECO:0000256" key="1">
    <source>
        <dbReference type="ARBA" id="ARBA00010836"/>
    </source>
</evidence>
<accession>A0A8T2PEE7</accession>
<dbReference type="EMBL" id="JAFBMS010000008">
    <property type="protein sequence ID" value="KAG9350086.1"/>
    <property type="molecule type" value="Genomic_DNA"/>
</dbReference>
<feature type="compositionally biased region" description="Polar residues" evidence="5">
    <location>
        <begin position="251"/>
        <end position="262"/>
    </location>
</feature>
<evidence type="ECO:0000259" key="6">
    <source>
        <dbReference type="PROSITE" id="PS50002"/>
    </source>
</evidence>
<feature type="compositionally biased region" description="Basic and acidic residues" evidence="5">
    <location>
        <begin position="702"/>
        <end position="714"/>
    </location>
</feature>
<comment type="caution">
    <text evidence="7">The sequence shown here is derived from an EMBL/GenBank/DDBJ whole genome shotgun (WGS) entry which is preliminary data.</text>
</comment>
<keyword evidence="3" id="KW-0597">Phosphoprotein</keyword>
<feature type="compositionally biased region" description="Acidic residues" evidence="5">
    <location>
        <begin position="625"/>
        <end position="635"/>
    </location>
</feature>
<dbReference type="GO" id="GO:0005245">
    <property type="term" value="F:voltage-gated calcium channel activity"/>
    <property type="evidence" value="ECO:0007669"/>
    <property type="project" value="InterPro"/>
</dbReference>
<dbReference type="InterPro" id="IPR036028">
    <property type="entry name" value="SH3-like_dom_sf"/>
</dbReference>
<dbReference type="InterPro" id="IPR008145">
    <property type="entry name" value="GK/Ca_channel_bsu"/>
</dbReference>
<dbReference type="Pfam" id="PF00625">
    <property type="entry name" value="Guanylate_kin"/>
    <property type="match status" value="1"/>
</dbReference>
<name>A0A8T2PEE7_9TELE</name>
<evidence type="ECO:0000256" key="2">
    <source>
        <dbReference type="ARBA" id="ARBA00022443"/>
    </source>
</evidence>
<dbReference type="PROSITE" id="PS50002">
    <property type="entry name" value="SH3"/>
    <property type="match status" value="1"/>
</dbReference>
<dbReference type="Proteomes" id="UP000824540">
    <property type="component" value="Unassembled WGS sequence"/>
</dbReference>
<dbReference type="SUPFAM" id="SSF50044">
    <property type="entry name" value="SH3-domain"/>
    <property type="match status" value="1"/>
</dbReference>
<feature type="region of interest" description="Disordered" evidence="5">
    <location>
        <begin position="192"/>
        <end position="226"/>
    </location>
</feature>
<evidence type="ECO:0000256" key="4">
    <source>
        <dbReference type="PROSITE-ProRule" id="PRU00192"/>
    </source>
</evidence>
<evidence type="ECO:0000256" key="3">
    <source>
        <dbReference type="ARBA" id="ARBA00022553"/>
    </source>
</evidence>
<feature type="domain" description="SH3" evidence="6">
    <location>
        <begin position="94"/>
        <end position="163"/>
    </location>
</feature>
<dbReference type="AlphaFoldDB" id="A0A8T2PEE7"/>
<gene>
    <name evidence="7" type="ORF">JZ751_026439</name>
</gene>
<dbReference type="FunFam" id="3.40.50.300:FF:000432">
    <property type="entry name" value="Voltage-dependent L-type calcium channel subunit beta-1 isoform 1"/>
    <property type="match status" value="1"/>
</dbReference>
<dbReference type="InterPro" id="IPR027417">
    <property type="entry name" value="P-loop_NTPase"/>
</dbReference>
<evidence type="ECO:0000313" key="7">
    <source>
        <dbReference type="EMBL" id="KAG9350086.1"/>
    </source>
</evidence>
<feature type="compositionally biased region" description="Low complexity" evidence="5">
    <location>
        <begin position="575"/>
        <end position="592"/>
    </location>
</feature>
<dbReference type="InterPro" id="IPR001452">
    <property type="entry name" value="SH3_domain"/>
</dbReference>
<keyword evidence="2 4" id="KW-0728">SH3 domain</keyword>
<sequence length="714" mass="78468">MWLRLLSDNGALRRAGLLSVASLCCAERAGGAGHAMEGSGQSLGLALSPGAGSADSYTSRPSDSDVSLEEDHEALRKEADRQALATLEKAKTKPVAFAVRTNVGYNSGPSDDVPVQGMAISFEAKDFLHIKEKYNNDWWIGRLVKEGCEVGFIPSPVKLENTRLQQEQRMRQSRLSSRYPCYDSPLCLTPITRKSGGNSSSSLGDVATGTRRPTPPGTAPGEPSTVAFELDPLDLEAEEVPEPQADPHSPRASSGSVTSPQANAHRLPFFKKVTSGTLHCCCCLTTTQPPPCSNICPQINLPCLPSSYPPAGPPVSDHYGNVQMEHVPPYDVVPSMRPIILVTDMMQKALFDFLKHKFEGRISITRVTADISLAKRSVLNNPSKHTIIERSSTRSSLAEVQSEIERIFELARTLQLVALDADTINHPSQLAKTSLAPIIVYIKIASPKVLQRLIKSRGKSQAKHLNVQMVAADKLAQCPPELFDIILDENQLEDACEHLADYLEAYWKATHPPSSNPPNPLLNRTMATAALAASPEPVSNLQGPYLVHGEQKRDGPLSERTALQDYQSDLEGKHQLQQQQQQQVYLRSSRGQSRGGRGLSRQDTFDSETQGSRDSAYTEAGDSCMDIETDPYEEPEPYRGGGSRLHLSQAHGRQASWEDEGAEPDQENLNRTPIQEQHGRTRQRERYCPDPGDSTSTLGRNKNQEDWGRDVYIR</sequence>
<dbReference type="Pfam" id="PF12052">
    <property type="entry name" value="VGCC_beta4Aa_N"/>
    <property type="match status" value="1"/>
</dbReference>
<comment type="similarity">
    <text evidence="1">Belongs to the calcium channel beta subunit family.</text>
</comment>
<feature type="compositionally biased region" description="Acidic residues" evidence="5">
    <location>
        <begin position="657"/>
        <end position="666"/>
    </location>
</feature>
<dbReference type="InterPro" id="IPR000584">
    <property type="entry name" value="VDCC_L_bsu"/>
</dbReference>
<organism evidence="7 8">
    <name type="scientific">Albula glossodonta</name>
    <name type="common">roundjaw bonefish</name>
    <dbReference type="NCBI Taxonomy" id="121402"/>
    <lineage>
        <taxon>Eukaryota</taxon>
        <taxon>Metazoa</taxon>
        <taxon>Chordata</taxon>
        <taxon>Craniata</taxon>
        <taxon>Vertebrata</taxon>
        <taxon>Euteleostomi</taxon>
        <taxon>Actinopterygii</taxon>
        <taxon>Neopterygii</taxon>
        <taxon>Teleostei</taxon>
        <taxon>Albuliformes</taxon>
        <taxon>Albulidae</taxon>
        <taxon>Albula</taxon>
    </lineage>
</organism>
<dbReference type="PRINTS" id="PR01626">
    <property type="entry name" value="LCACHANNELB"/>
</dbReference>
<reference evidence="7" key="1">
    <citation type="thesis" date="2021" institute="BYU ScholarsArchive" country="Provo, UT, USA">
        <title>Applications of and Algorithms for Genome Assembly and Genomic Analyses with an Emphasis on Marine Teleosts.</title>
        <authorList>
            <person name="Pickett B.D."/>
        </authorList>
    </citation>
    <scope>NUCLEOTIDE SEQUENCE</scope>
    <source>
        <strain evidence="7">HI-2016</strain>
    </source>
</reference>
<dbReference type="PANTHER" id="PTHR11824">
    <property type="entry name" value="VOLTAGE-DEPENDENT CALCIUM CHANNEL BETA SUBUNIT"/>
    <property type="match status" value="1"/>
</dbReference>
<evidence type="ECO:0000313" key="8">
    <source>
        <dbReference type="Proteomes" id="UP000824540"/>
    </source>
</evidence>
<dbReference type="Gene3D" id="3.40.50.300">
    <property type="entry name" value="P-loop containing nucleotide triphosphate hydrolases"/>
    <property type="match status" value="1"/>
</dbReference>
<dbReference type="SMART" id="SM00072">
    <property type="entry name" value="GuKc"/>
    <property type="match status" value="1"/>
</dbReference>
<dbReference type="Gene3D" id="2.30.30.40">
    <property type="entry name" value="SH3 Domains"/>
    <property type="match status" value="1"/>
</dbReference>
<feature type="compositionally biased region" description="Basic and acidic residues" evidence="5">
    <location>
        <begin position="677"/>
        <end position="688"/>
    </location>
</feature>
<feature type="region of interest" description="Disordered" evidence="5">
    <location>
        <begin position="240"/>
        <end position="263"/>
    </location>
</feature>
<dbReference type="GO" id="GO:0005891">
    <property type="term" value="C:voltage-gated calcium channel complex"/>
    <property type="evidence" value="ECO:0007669"/>
    <property type="project" value="InterPro"/>
</dbReference>